<dbReference type="PANTHER" id="PTHR32305:SF15">
    <property type="entry name" value="PROTEIN RHSA-RELATED"/>
    <property type="match status" value="1"/>
</dbReference>
<accession>A0A2M6WBS1</accession>
<proteinExistence type="predicted"/>
<feature type="chain" id="PRO_5014902152" description="RHS repeat-associated core domain-containing protein" evidence="1">
    <location>
        <begin position="20"/>
        <end position="295"/>
    </location>
</feature>
<dbReference type="Gene3D" id="2.180.10.10">
    <property type="entry name" value="RHS repeat-associated core"/>
    <property type="match status" value="1"/>
</dbReference>
<protein>
    <recommendedName>
        <fullName evidence="4">RHS repeat-associated core domain-containing protein</fullName>
    </recommendedName>
</protein>
<dbReference type="InterPro" id="IPR022385">
    <property type="entry name" value="Rhs_assc_core"/>
</dbReference>
<reference evidence="3" key="1">
    <citation type="submission" date="2017-09" db="EMBL/GenBank/DDBJ databases">
        <title>Depth-based differentiation of microbial function through sediment-hosted aquifers and enrichment of novel symbionts in the deep terrestrial subsurface.</title>
        <authorList>
            <person name="Probst A.J."/>
            <person name="Ladd B."/>
            <person name="Jarett J.K."/>
            <person name="Geller-Mcgrath D.E."/>
            <person name="Sieber C.M.K."/>
            <person name="Emerson J.B."/>
            <person name="Anantharaman K."/>
            <person name="Thomas B.C."/>
            <person name="Malmstrom R."/>
            <person name="Stieglmeier M."/>
            <person name="Klingl A."/>
            <person name="Woyke T."/>
            <person name="Ryan C.M."/>
            <person name="Banfield J.F."/>
        </authorList>
    </citation>
    <scope>NUCLEOTIDE SEQUENCE [LARGE SCALE GENOMIC DNA]</scope>
</reference>
<gene>
    <name evidence="2" type="ORF">COU22_03290</name>
</gene>
<dbReference type="InterPro" id="IPR050708">
    <property type="entry name" value="T6SS_VgrG/RHS"/>
</dbReference>
<evidence type="ECO:0000313" key="2">
    <source>
        <dbReference type="EMBL" id="PIT90242.1"/>
    </source>
</evidence>
<sequence length="295" mass="33610">MRKAILAGLFFLLPQTTFALTTDHLFTGQTLDRAIDLYNYQQRYYQADIGRFTSPDPLQNKLVLPNFRQQSGFSLEEILADPQRLNSYSYSLNNPVNLVDPTGEVAVSEDRQEKFDQISDYIRNDDSYWLTRDRDGNSAALDAIWQKSLELNDQDLGGALDTFYDAVNINWRDDKTLDGSREDYLNRLHNLPNALAGEYGGNLANIDKLQHFVASARLAYKYGPAMAGLLGKLKEVKDGFRALFSSQLSYQQLRQQDEGYSRGDLYSNQAGIQWFNEYKSAGIKPSAVIRSYLYD</sequence>
<comment type="caution">
    <text evidence="2">The sequence shown here is derived from an EMBL/GenBank/DDBJ whole genome shotgun (WGS) entry which is preliminary data.</text>
</comment>
<dbReference type="PANTHER" id="PTHR32305">
    <property type="match status" value="1"/>
</dbReference>
<evidence type="ECO:0008006" key="4">
    <source>
        <dbReference type="Google" id="ProtNLM"/>
    </source>
</evidence>
<evidence type="ECO:0000313" key="3">
    <source>
        <dbReference type="Proteomes" id="UP000230543"/>
    </source>
</evidence>
<dbReference type="Proteomes" id="UP000230543">
    <property type="component" value="Unassembled WGS sequence"/>
</dbReference>
<name>A0A2M6WBS1_9BACT</name>
<dbReference type="AlphaFoldDB" id="A0A2M6WBS1"/>
<evidence type="ECO:0000256" key="1">
    <source>
        <dbReference type="SAM" id="SignalP"/>
    </source>
</evidence>
<dbReference type="EMBL" id="PFBO01000119">
    <property type="protein sequence ID" value="PIT90242.1"/>
    <property type="molecule type" value="Genomic_DNA"/>
</dbReference>
<dbReference type="NCBIfam" id="TIGR03696">
    <property type="entry name" value="Rhs_assc_core"/>
    <property type="match status" value="1"/>
</dbReference>
<keyword evidence="1" id="KW-0732">Signal</keyword>
<feature type="signal peptide" evidence="1">
    <location>
        <begin position="1"/>
        <end position="19"/>
    </location>
</feature>
<organism evidence="2 3">
    <name type="scientific">Candidatus Komeilibacteria bacterium CG10_big_fil_rev_8_21_14_0_10_41_13</name>
    <dbReference type="NCBI Taxonomy" id="1974476"/>
    <lineage>
        <taxon>Bacteria</taxon>
        <taxon>Candidatus Komeiliibacteriota</taxon>
    </lineage>
</organism>